<organism evidence="19 20">
    <name type="scientific">Daphnia galeata</name>
    <dbReference type="NCBI Taxonomy" id="27404"/>
    <lineage>
        <taxon>Eukaryota</taxon>
        <taxon>Metazoa</taxon>
        <taxon>Ecdysozoa</taxon>
        <taxon>Arthropoda</taxon>
        <taxon>Crustacea</taxon>
        <taxon>Branchiopoda</taxon>
        <taxon>Diplostraca</taxon>
        <taxon>Cladocera</taxon>
        <taxon>Anomopoda</taxon>
        <taxon>Daphniidae</taxon>
        <taxon>Daphnia</taxon>
    </lineage>
</organism>
<dbReference type="GO" id="GO:0036376">
    <property type="term" value="P:sodium ion export across plasma membrane"/>
    <property type="evidence" value="ECO:0007669"/>
    <property type="project" value="TreeGrafter"/>
</dbReference>
<comment type="function">
    <text evidence="17">This is the non-catalytic component of the active enzyme, which catalyzes the hydrolysis of ATP coupled with the exchange of Na(+) and K(+) ions across the plasma membrane. The beta subunit regulates, through assembly of alpha/beta heterodimers, the number of sodium pumps transported to the plasma membrane.</text>
</comment>
<dbReference type="GO" id="GO:0005890">
    <property type="term" value="C:sodium:potassium-exchanging ATPase complex"/>
    <property type="evidence" value="ECO:0007669"/>
    <property type="project" value="InterPro"/>
</dbReference>
<keyword evidence="4" id="KW-1003">Cell membrane</keyword>
<protein>
    <recommendedName>
        <fullName evidence="21">Sodium/potassium-transporting ATPase subunit beta-2</fullName>
    </recommendedName>
</protein>
<gene>
    <name evidence="19" type="ORF">DGAL_LOCUS2632</name>
</gene>
<evidence type="ECO:0000313" key="20">
    <source>
        <dbReference type="Proteomes" id="UP000789390"/>
    </source>
</evidence>
<keyword evidence="13 18" id="KW-0472">Membrane</keyword>
<keyword evidence="5" id="KW-0633">Potassium transport</keyword>
<accession>A0A8J2RIQ1</accession>
<feature type="transmembrane region" description="Helical" evidence="18">
    <location>
        <begin position="47"/>
        <end position="69"/>
    </location>
</feature>
<evidence type="ECO:0000256" key="6">
    <source>
        <dbReference type="ARBA" id="ARBA00022607"/>
    </source>
</evidence>
<name>A0A8J2RIQ1_9CRUS</name>
<evidence type="ECO:0000256" key="5">
    <source>
        <dbReference type="ARBA" id="ARBA00022538"/>
    </source>
</evidence>
<proteinExistence type="inferred from homology"/>
<evidence type="ECO:0000256" key="2">
    <source>
        <dbReference type="ARBA" id="ARBA00005876"/>
    </source>
</evidence>
<sequence>MTEKKSEDYFAVAPPKRSGWANFKLFLWNGETSEFLGRSASSWAKIFLFYVVLYAFLAAFFAAMLMVFFQTLDLYQPRWQNANGLIGTNPGLGFRPMPSSANVESTLIHFKHGTAGNWKQWTAELEKFLYPYDTVASSGEYFTSCSFDKWPAQGKVCNFDIKLLGTQCTKEELFGYERGRPCIVLKLNRIFGWIPEPYDDPSELPANMPTELKEYIKTKATENKEQLKMIWVSCDGENSADREHIGNVTYTPFRGFPAYYFPYKNVPGYLSPIVALQFQKPEAGVLINIECKVWAKNIIHDRQRRLGSVHFELLMD</sequence>
<keyword evidence="3" id="KW-0813">Transport</keyword>
<evidence type="ECO:0000256" key="17">
    <source>
        <dbReference type="ARBA" id="ARBA00025540"/>
    </source>
</evidence>
<keyword evidence="11" id="KW-0915">Sodium</keyword>
<evidence type="ECO:0000256" key="8">
    <source>
        <dbReference type="ARBA" id="ARBA00022958"/>
    </source>
</evidence>
<evidence type="ECO:0000256" key="10">
    <source>
        <dbReference type="ARBA" id="ARBA00022989"/>
    </source>
</evidence>
<evidence type="ECO:0000256" key="11">
    <source>
        <dbReference type="ARBA" id="ARBA00023053"/>
    </source>
</evidence>
<dbReference type="GO" id="GO:0006883">
    <property type="term" value="P:intracellular sodium ion homeostasis"/>
    <property type="evidence" value="ECO:0007669"/>
    <property type="project" value="TreeGrafter"/>
</dbReference>
<evidence type="ECO:0000256" key="18">
    <source>
        <dbReference type="SAM" id="Phobius"/>
    </source>
</evidence>
<evidence type="ECO:0000256" key="13">
    <source>
        <dbReference type="ARBA" id="ARBA00023136"/>
    </source>
</evidence>
<dbReference type="Proteomes" id="UP000789390">
    <property type="component" value="Unassembled WGS sequence"/>
</dbReference>
<evidence type="ECO:0000256" key="1">
    <source>
        <dbReference type="ARBA" id="ARBA00004401"/>
    </source>
</evidence>
<keyword evidence="6" id="KW-0740">Sodium/potassium transport</keyword>
<keyword evidence="14" id="KW-1015">Disulfide bond</keyword>
<keyword evidence="10 18" id="KW-1133">Transmembrane helix</keyword>
<keyword evidence="8" id="KW-0630">Potassium</keyword>
<evidence type="ECO:0000256" key="9">
    <source>
        <dbReference type="ARBA" id="ARBA00022968"/>
    </source>
</evidence>
<dbReference type="GO" id="GO:1990573">
    <property type="term" value="P:potassium ion import across plasma membrane"/>
    <property type="evidence" value="ECO:0007669"/>
    <property type="project" value="TreeGrafter"/>
</dbReference>
<keyword evidence="16" id="KW-0739">Sodium transport</keyword>
<dbReference type="Pfam" id="PF00287">
    <property type="entry name" value="Na_K-ATPase"/>
    <property type="match status" value="1"/>
</dbReference>
<dbReference type="InterPro" id="IPR000402">
    <property type="entry name" value="Na/K_ATPase_sub_beta"/>
</dbReference>
<dbReference type="FunFam" id="2.60.40.1660:FF:000004">
    <property type="entry name" value="sodium/potassium-transporting ATPase subunit beta-2"/>
    <property type="match status" value="1"/>
</dbReference>
<dbReference type="GO" id="GO:0030007">
    <property type="term" value="P:intracellular potassium ion homeostasis"/>
    <property type="evidence" value="ECO:0007669"/>
    <property type="project" value="TreeGrafter"/>
</dbReference>
<dbReference type="GO" id="GO:0001671">
    <property type="term" value="F:ATPase activator activity"/>
    <property type="evidence" value="ECO:0007669"/>
    <property type="project" value="UniProtKB-ARBA"/>
</dbReference>
<evidence type="ECO:0008006" key="21">
    <source>
        <dbReference type="Google" id="ProtNLM"/>
    </source>
</evidence>
<evidence type="ECO:0000256" key="15">
    <source>
        <dbReference type="ARBA" id="ARBA00023180"/>
    </source>
</evidence>
<dbReference type="AlphaFoldDB" id="A0A8J2RIQ1"/>
<evidence type="ECO:0000256" key="16">
    <source>
        <dbReference type="ARBA" id="ARBA00023201"/>
    </source>
</evidence>
<keyword evidence="7 18" id="KW-0812">Transmembrane</keyword>
<evidence type="ECO:0000256" key="3">
    <source>
        <dbReference type="ARBA" id="ARBA00022448"/>
    </source>
</evidence>
<dbReference type="PANTHER" id="PTHR11523">
    <property type="entry name" value="SODIUM/POTASSIUM-DEPENDENT ATPASE BETA SUBUNIT"/>
    <property type="match status" value="1"/>
</dbReference>
<dbReference type="PANTHER" id="PTHR11523:SF28">
    <property type="entry name" value="NA_K-ATPASE BETA SUBUNIT ISOFORM 4-RELATED"/>
    <property type="match status" value="1"/>
</dbReference>
<dbReference type="EMBL" id="CAKKLH010000035">
    <property type="protein sequence ID" value="CAH0100402.1"/>
    <property type="molecule type" value="Genomic_DNA"/>
</dbReference>
<evidence type="ECO:0000313" key="19">
    <source>
        <dbReference type="EMBL" id="CAH0100402.1"/>
    </source>
</evidence>
<reference evidence="19" key="1">
    <citation type="submission" date="2021-11" db="EMBL/GenBank/DDBJ databases">
        <authorList>
            <person name="Schell T."/>
        </authorList>
    </citation>
    <scope>NUCLEOTIDE SEQUENCE</scope>
    <source>
        <strain evidence="19">M5</strain>
    </source>
</reference>
<keyword evidence="12" id="KW-0406">Ion transport</keyword>
<dbReference type="OrthoDB" id="5912413at2759"/>
<evidence type="ECO:0000256" key="12">
    <source>
        <dbReference type="ARBA" id="ARBA00023065"/>
    </source>
</evidence>
<keyword evidence="20" id="KW-1185">Reference proteome</keyword>
<dbReference type="Gene3D" id="2.60.40.1660">
    <property type="entry name" value="Na, k-atpase alpha subunit"/>
    <property type="match status" value="1"/>
</dbReference>
<comment type="similarity">
    <text evidence="2">Belongs to the X(+)/potassium ATPases subunit beta family.</text>
</comment>
<evidence type="ECO:0000256" key="4">
    <source>
        <dbReference type="ARBA" id="ARBA00022475"/>
    </source>
</evidence>
<comment type="caution">
    <text evidence="19">The sequence shown here is derived from an EMBL/GenBank/DDBJ whole genome shotgun (WGS) entry which is preliminary data.</text>
</comment>
<dbReference type="InterPro" id="IPR038702">
    <property type="entry name" value="Na/K_ATPase_sub_beta_sf"/>
</dbReference>
<evidence type="ECO:0000256" key="14">
    <source>
        <dbReference type="ARBA" id="ARBA00023157"/>
    </source>
</evidence>
<evidence type="ECO:0000256" key="7">
    <source>
        <dbReference type="ARBA" id="ARBA00022692"/>
    </source>
</evidence>
<keyword evidence="9" id="KW-0735">Signal-anchor</keyword>
<keyword evidence="15" id="KW-0325">Glycoprotein</keyword>
<comment type="subcellular location">
    <subcellularLocation>
        <location evidence="1">Cell membrane</location>
        <topology evidence="1">Single-pass type II membrane protein</topology>
    </subcellularLocation>
</comment>